<dbReference type="InterPro" id="IPR013656">
    <property type="entry name" value="PAS_4"/>
</dbReference>
<dbReference type="Pfam" id="PF08448">
    <property type="entry name" value="PAS_4"/>
    <property type="match status" value="1"/>
</dbReference>
<dbReference type="Gene3D" id="3.60.40.10">
    <property type="entry name" value="PPM-type phosphatase domain"/>
    <property type="match status" value="1"/>
</dbReference>
<dbReference type="Pfam" id="PF01590">
    <property type="entry name" value="GAF"/>
    <property type="match status" value="1"/>
</dbReference>
<feature type="domain" description="PAS" evidence="3">
    <location>
        <begin position="307"/>
        <end position="377"/>
    </location>
</feature>
<dbReference type="SMART" id="SM00065">
    <property type="entry name" value="GAF"/>
    <property type="match status" value="2"/>
</dbReference>
<dbReference type="InterPro" id="IPR029016">
    <property type="entry name" value="GAF-like_dom_sf"/>
</dbReference>
<dbReference type="Proteomes" id="UP000322499">
    <property type="component" value="Unassembled WGS sequence"/>
</dbReference>
<evidence type="ECO:0000313" key="5">
    <source>
        <dbReference type="EMBL" id="TYP88119.1"/>
    </source>
</evidence>
<feature type="region of interest" description="Disordered" evidence="2">
    <location>
        <begin position="841"/>
        <end position="875"/>
    </location>
</feature>
<organism evidence="5 6">
    <name type="scientific">Blastococcus xanthinilyticus</name>
    <dbReference type="NCBI Taxonomy" id="1564164"/>
    <lineage>
        <taxon>Bacteria</taxon>
        <taxon>Bacillati</taxon>
        <taxon>Actinomycetota</taxon>
        <taxon>Actinomycetes</taxon>
        <taxon>Geodermatophilales</taxon>
        <taxon>Geodermatophilaceae</taxon>
        <taxon>Blastococcus</taxon>
    </lineage>
</organism>
<dbReference type="InterPro" id="IPR036457">
    <property type="entry name" value="PPM-type-like_dom_sf"/>
</dbReference>
<dbReference type="Gene3D" id="3.30.450.20">
    <property type="entry name" value="PAS domain"/>
    <property type="match status" value="2"/>
</dbReference>
<gene>
    <name evidence="5" type="ORF">BD833_105296</name>
</gene>
<dbReference type="SMART" id="SM00331">
    <property type="entry name" value="PP2C_SIG"/>
    <property type="match status" value="1"/>
</dbReference>
<dbReference type="InterPro" id="IPR000014">
    <property type="entry name" value="PAS"/>
</dbReference>
<dbReference type="InterPro" id="IPR013655">
    <property type="entry name" value="PAS_fold_3"/>
</dbReference>
<dbReference type="SMART" id="SM00091">
    <property type="entry name" value="PAS"/>
    <property type="match status" value="2"/>
</dbReference>
<reference evidence="5 6" key="1">
    <citation type="submission" date="2019-07" db="EMBL/GenBank/DDBJ databases">
        <title>Genomic Encyclopedia of Archaeal and Bacterial Type Strains, Phase II (KMG-II): from individual species to whole genera.</title>
        <authorList>
            <person name="Goeker M."/>
        </authorList>
    </citation>
    <scope>NUCLEOTIDE SEQUENCE [LARGE SCALE GENOMIC DNA]</scope>
    <source>
        <strain evidence="5 6">DSM 46842</strain>
    </source>
</reference>
<dbReference type="InterPro" id="IPR052016">
    <property type="entry name" value="Bact_Sigma-Reg"/>
</dbReference>
<evidence type="ECO:0000256" key="2">
    <source>
        <dbReference type="SAM" id="MobiDB-lite"/>
    </source>
</evidence>
<dbReference type="Pfam" id="PF07228">
    <property type="entry name" value="SpoIIE"/>
    <property type="match status" value="1"/>
</dbReference>
<dbReference type="Gene3D" id="3.30.450.40">
    <property type="match status" value="2"/>
</dbReference>
<dbReference type="Gene3D" id="2.10.70.100">
    <property type="match status" value="1"/>
</dbReference>
<accession>A0A5S5D0J2</accession>
<dbReference type="PANTHER" id="PTHR43156">
    <property type="entry name" value="STAGE II SPORULATION PROTEIN E-RELATED"/>
    <property type="match status" value="1"/>
</dbReference>
<dbReference type="CDD" id="cd00130">
    <property type="entry name" value="PAS"/>
    <property type="match status" value="2"/>
</dbReference>
<dbReference type="Pfam" id="PF08447">
    <property type="entry name" value="PAS_3"/>
    <property type="match status" value="1"/>
</dbReference>
<comment type="caution">
    <text evidence="5">The sequence shown here is derived from an EMBL/GenBank/DDBJ whole genome shotgun (WGS) entry which is preliminary data.</text>
</comment>
<dbReference type="SUPFAM" id="SSF55785">
    <property type="entry name" value="PYP-like sensor domain (PAS domain)"/>
    <property type="match status" value="2"/>
</dbReference>
<dbReference type="InterPro" id="IPR000700">
    <property type="entry name" value="PAS-assoc_C"/>
</dbReference>
<dbReference type="PROSITE" id="PS50112">
    <property type="entry name" value="PAS"/>
    <property type="match status" value="2"/>
</dbReference>
<dbReference type="InterPro" id="IPR035965">
    <property type="entry name" value="PAS-like_dom_sf"/>
</dbReference>
<sequence>MDVTDRTVVSRGRSLGDRAAAQLRGDRDRVAAAQRLRPYRDGSGLDRLATLAAHLLGTSGSQVSLLGATQLVAAGTGAAAVGSTGPLEESLCTITATLPPGEALVVSDAAADERVNTLPPVRTGVVGAYLGTVLADAAGRPIGALCVFDPEPRPWAPSEIALLQQLAASVVTELELSTLVRQYEDDRVRWELATEAGEVGTFDWDLTTGQLIWDEQLITMFGYDADDFDQTIDAFNARLHPDDEAAVSEALQHAIDTCGDFDATYRVVRPDGETRWVHARGRALPDHQDSAVRLLGAAFDITGAREAATLVTRTLEAMPAGFYSLDREWRFTHVNAEAERLLQATRDELLGRVLWEAFPDALNSVFEASYREAVATGQPIAFDAYYPAPLDGWYELRAWPSPDGLSVYFLEVTERRRVQEQAERAAQRLAILASISADLAGGLDQHGAMAHLPELIVPALADFCIVTLVDPDGRPRDVGSWHRDPGKQALLERYTRVRLDAMPADSPAAVSLRTGRQNRCPGSVVIDMLAPGEARDLAAELAPREAIVLPMRGRNRTLGLLTVYFDAESPILAENVATAQEAADRAGMALDNGRLYSAQQQLAEGLQRSLLTDPPEPDHAEIAVRYLPAAEAARVGGDWYDAFMQPGGATMLVIGDVVGHDTEAAAAMGQLRGLLRGVATYSDAGPAEVLRGLDASMTTLQIPTLATAAVARFEQTAEEYRSGVTRMRWANAGHLPPLVIEPDGTVADLTEWTGDLLLGVDPGVRRRETVLPLRRGCTVLLYTDGLVERRDSDLDAGILRLREALMELSDLPLQELLDELLERLVQGRPEDDVALVAVRLHPQDGPRPAEAGPVRIPPTVPPDPALDPGFEQPAR</sequence>
<protein>
    <submittedName>
        <fullName evidence="5">PAS domain S-box-containing protein</fullName>
    </submittedName>
</protein>
<feature type="domain" description="PAC" evidence="4">
    <location>
        <begin position="261"/>
        <end position="313"/>
    </location>
</feature>
<dbReference type="AlphaFoldDB" id="A0A5S5D0J2"/>
<feature type="domain" description="PAS" evidence="3">
    <location>
        <begin position="213"/>
        <end position="258"/>
    </location>
</feature>
<evidence type="ECO:0000259" key="4">
    <source>
        <dbReference type="PROSITE" id="PS50113"/>
    </source>
</evidence>
<evidence type="ECO:0000313" key="6">
    <source>
        <dbReference type="Proteomes" id="UP000322499"/>
    </source>
</evidence>
<evidence type="ECO:0000256" key="1">
    <source>
        <dbReference type="ARBA" id="ARBA00022801"/>
    </source>
</evidence>
<dbReference type="RefSeq" id="WP_166533030.1">
    <property type="nucleotide sequence ID" value="NZ_VNHW01000005.1"/>
</dbReference>
<keyword evidence="6" id="KW-1185">Reference proteome</keyword>
<dbReference type="InterPro" id="IPR001932">
    <property type="entry name" value="PPM-type_phosphatase-like_dom"/>
</dbReference>
<dbReference type="EMBL" id="VNHW01000005">
    <property type="protein sequence ID" value="TYP88119.1"/>
    <property type="molecule type" value="Genomic_DNA"/>
</dbReference>
<keyword evidence="1" id="KW-0378">Hydrolase</keyword>
<evidence type="ECO:0000259" key="3">
    <source>
        <dbReference type="PROSITE" id="PS50112"/>
    </source>
</evidence>
<feature type="compositionally biased region" description="Pro residues" evidence="2">
    <location>
        <begin position="855"/>
        <end position="865"/>
    </location>
</feature>
<dbReference type="NCBIfam" id="TIGR00229">
    <property type="entry name" value="sensory_box"/>
    <property type="match status" value="1"/>
</dbReference>
<dbReference type="SUPFAM" id="SSF55781">
    <property type="entry name" value="GAF domain-like"/>
    <property type="match status" value="2"/>
</dbReference>
<dbReference type="PROSITE" id="PS50113">
    <property type="entry name" value="PAC"/>
    <property type="match status" value="1"/>
</dbReference>
<dbReference type="SUPFAM" id="SSF81606">
    <property type="entry name" value="PP2C-like"/>
    <property type="match status" value="1"/>
</dbReference>
<name>A0A5S5D0J2_9ACTN</name>
<proteinExistence type="predicted"/>
<dbReference type="InterPro" id="IPR003018">
    <property type="entry name" value="GAF"/>
</dbReference>
<dbReference type="GO" id="GO:0016791">
    <property type="term" value="F:phosphatase activity"/>
    <property type="evidence" value="ECO:0007669"/>
    <property type="project" value="TreeGrafter"/>
</dbReference>
<dbReference type="PANTHER" id="PTHR43156:SF2">
    <property type="entry name" value="STAGE II SPORULATION PROTEIN E"/>
    <property type="match status" value="1"/>
</dbReference>